<dbReference type="Proteomes" id="UP000653674">
    <property type="component" value="Unassembled WGS sequence"/>
</dbReference>
<proteinExistence type="predicted"/>
<feature type="transmembrane region" description="Helical" evidence="2">
    <location>
        <begin position="268"/>
        <end position="294"/>
    </location>
</feature>
<keyword evidence="2" id="KW-0472">Membrane</keyword>
<evidence type="ECO:0000313" key="4">
    <source>
        <dbReference type="EMBL" id="GIG72998.1"/>
    </source>
</evidence>
<feature type="transmembrane region" description="Helical" evidence="2">
    <location>
        <begin position="171"/>
        <end position="190"/>
    </location>
</feature>
<dbReference type="GO" id="GO:0016020">
    <property type="term" value="C:membrane"/>
    <property type="evidence" value="ECO:0007669"/>
    <property type="project" value="TreeGrafter"/>
</dbReference>
<reference evidence="4" key="1">
    <citation type="submission" date="2021-01" db="EMBL/GenBank/DDBJ databases">
        <title>Whole genome shotgun sequence of Planosporangium flavigriseum NBRC 105377.</title>
        <authorList>
            <person name="Komaki H."/>
            <person name="Tamura T."/>
        </authorList>
    </citation>
    <scope>NUCLEOTIDE SEQUENCE</scope>
    <source>
        <strain evidence="4">NBRC 105377</strain>
    </source>
</reference>
<feature type="region of interest" description="Disordered" evidence="1">
    <location>
        <begin position="378"/>
        <end position="430"/>
    </location>
</feature>
<keyword evidence="2" id="KW-1133">Transmembrane helix</keyword>
<name>A0A8J3LGN4_9ACTN</name>
<evidence type="ECO:0000259" key="3">
    <source>
        <dbReference type="Pfam" id="PF01757"/>
    </source>
</evidence>
<evidence type="ECO:0000313" key="5">
    <source>
        <dbReference type="Proteomes" id="UP000653674"/>
    </source>
</evidence>
<dbReference type="GO" id="GO:0009103">
    <property type="term" value="P:lipopolysaccharide biosynthetic process"/>
    <property type="evidence" value="ECO:0007669"/>
    <property type="project" value="TreeGrafter"/>
</dbReference>
<feature type="transmembrane region" description="Helical" evidence="2">
    <location>
        <begin position="92"/>
        <end position="114"/>
    </location>
</feature>
<keyword evidence="2" id="KW-0812">Transmembrane</keyword>
<sequence>MPHLRRRALNTVPLAKAYTGRANSFGFLRLCFAFAVVLAHAAVLGFTQPLTNRFDVPGLAVAGFFGISGFLITRSARRSTLPRYLWHRALRILPGLWGCLLVTGLVLAPSLWYLKHHTLDGLWRSNGGVVDYLRNNWWGGMRQGGILDLLLDTPYGQFTHVALVNGSLWTLSYEIACYLIVAALAALMVLHRARLLVLLSGVLVFGVLVWNHFEQLRFGHAPLWTEGLFGPFPLLGSFAKAWFLWYGFMFLMGAAAELYSDRLPINDLLGVASLAVLAGFVVNGGLFGPGLLFYEYTILWLAVRLPRALHRVGRTNDYSYGVYIYAFPVQQTMAKFGVTVLGLWGFFAVTAAAAFACAYASWHLVEKPALRWRNWTPRSLREPEPGRGEPNPAGSEEGQPEPSRTGPSTSTPAPAPADQTPVASPELAGR</sequence>
<feature type="transmembrane region" description="Helical" evidence="2">
    <location>
        <begin position="26"/>
        <end position="48"/>
    </location>
</feature>
<feature type="domain" description="Acyltransferase 3" evidence="3">
    <location>
        <begin position="27"/>
        <end position="361"/>
    </location>
</feature>
<dbReference type="EMBL" id="BONU01000006">
    <property type="protein sequence ID" value="GIG72998.1"/>
    <property type="molecule type" value="Genomic_DNA"/>
</dbReference>
<accession>A0A8J3LGN4</accession>
<gene>
    <name evidence="4" type="ORF">Pfl04_14020</name>
</gene>
<dbReference type="PANTHER" id="PTHR23028">
    <property type="entry name" value="ACETYLTRANSFERASE"/>
    <property type="match status" value="1"/>
</dbReference>
<feature type="transmembrane region" description="Helical" evidence="2">
    <location>
        <begin position="54"/>
        <end position="72"/>
    </location>
</feature>
<feature type="transmembrane region" description="Helical" evidence="2">
    <location>
        <begin position="343"/>
        <end position="365"/>
    </location>
</feature>
<dbReference type="InterPro" id="IPR002656">
    <property type="entry name" value="Acyl_transf_3_dom"/>
</dbReference>
<dbReference type="AlphaFoldDB" id="A0A8J3LGN4"/>
<comment type="caution">
    <text evidence="4">The sequence shown here is derived from an EMBL/GenBank/DDBJ whole genome shotgun (WGS) entry which is preliminary data.</text>
</comment>
<protein>
    <submittedName>
        <fullName evidence="4">O-antigen acetylase</fullName>
    </submittedName>
</protein>
<dbReference type="Pfam" id="PF01757">
    <property type="entry name" value="Acyl_transf_3"/>
    <property type="match status" value="1"/>
</dbReference>
<evidence type="ECO:0000256" key="1">
    <source>
        <dbReference type="SAM" id="MobiDB-lite"/>
    </source>
</evidence>
<organism evidence="4 5">
    <name type="scientific">Planosporangium flavigriseum</name>
    <dbReference type="NCBI Taxonomy" id="373681"/>
    <lineage>
        <taxon>Bacteria</taxon>
        <taxon>Bacillati</taxon>
        <taxon>Actinomycetota</taxon>
        <taxon>Actinomycetes</taxon>
        <taxon>Micromonosporales</taxon>
        <taxon>Micromonosporaceae</taxon>
        <taxon>Planosporangium</taxon>
    </lineage>
</organism>
<keyword evidence="5" id="KW-1185">Reference proteome</keyword>
<feature type="compositionally biased region" description="Low complexity" evidence="1">
    <location>
        <begin position="388"/>
        <end position="423"/>
    </location>
</feature>
<feature type="transmembrane region" description="Helical" evidence="2">
    <location>
        <begin position="195"/>
        <end position="213"/>
    </location>
</feature>
<dbReference type="PANTHER" id="PTHR23028:SF53">
    <property type="entry name" value="ACYL_TRANSF_3 DOMAIN-CONTAINING PROTEIN"/>
    <property type="match status" value="1"/>
</dbReference>
<dbReference type="InterPro" id="IPR050879">
    <property type="entry name" value="Acyltransferase_3"/>
</dbReference>
<dbReference type="GO" id="GO:0016747">
    <property type="term" value="F:acyltransferase activity, transferring groups other than amino-acyl groups"/>
    <property type="evidence" value="ECO:0007669"/>
    <property type="project" value="InterPro"/>
</dbReference>
<feature type="transmembrane region" description="Helical" evidence="2">
    <location>
        <begin position="233"/>
        <end position="256"/>
    </location>
</feature>
<evidence type="ECO:0000256" key="2">
    <source>
        <dbReference type="SAM" id="Phobius"/>
    </source>
</evidence>